<name>A0A2R8FDL7_9VIRU</name>
<organism evidence="1">
    <name type="scientific">Cedratvirus Zaza IHUMI</name>
    <dbReference type="NCBI Taxonomy" id="2126979"/>
    <lineage>
        <taxon>Viruses</taxon>
        <taxon>Pithoviruses</taxon>
    </lineage>
</organism>
<dbReference type="EMBL" id="LT994652">
    <property type="protein sequence ID" value="SPN78990.1"/>
    <property type="molecule type" value="Genomic_DNA"/>
</dbReference>
<proteinExistence type="predicted"/>
<evidence type="ECO:0000313" key="1">
    <source>
        <dbReference type="EMBL" id="SPN78990.1"/>
    </source>
</evidence>
<protein>
    <submittedName>
        <fullName evidence="1">Uncharacterized protein</fullName>
    </submittedName>
</protein>
<sequence length="211" mass="24591">MLRVCSVILSLYEEPKQVYAVSSVFASILSSKSFWKERHEREGLPFVTVQGPSLLRTYYLTKEFVCKETTLSCHLSELPFFPSFAQGEEYYARAIKFRREQVSQAINHIVLDKCTNYYSKGYEGWSIDYNYNSNKTKVDKAIENFENAFGINDPEHPSLDVYVKLYRTSSGKYIFYLYLDLPQREGRVEVPVQSTLIDVEQALSFYLQLQN</sequence>
<dbReference type="Proteomes" id="UP000270547">
    <property type="component" value="Segment"/>
</dbReference>
<reference evidence="1" key="1">
    <citation type="submission" date="2018-03" db="EMBL/GenBank/DDBJ databases">
        <authorList>
            <consortium name="Urmite Genomes"/>
        </authorList>
    </citation>
    <scope>NUCLEOTIDE SEQUENCE [LARGE SCALE GENOMIC DNA]</scope>
    <source>
        <strain evidence="1">IHUMI-S29</strain>
    </source>
</reference>
<accession>A0A2R8FDL7</accession>
<gene>
    <name evidence="1" type="ORF">ZAZAV_113</name>
</gene>